<dbReference type="Proteomes" id="UP000435802">
    <property type="component" value="Unassembled WGS sequence"/>
</dbReference>
<dbReference type="AlphaFoldDB" id="A0A6N8SR98"/>
<feature type="non-terminal residue" evidence="3">
    <location>
        <position position="1"/>
    </location>
</feature>
<proteinExistence type="predicted"/>
<evidence type="ECO:0000256" key="2">
    <source>
        <dbReference type="ARBA" id="ARBA00022525"/>
    </source>
</evidence>
<comment type="caution">
    <text evidence="3">The sequence shown here is derived from an EMBL/GenBank/DDBJ whole genome shotgun (WGS) entry which is preliminary data.</text>
</comment>
<dbReference type="EMBL" id="WUMK01000042">
    <property type="protein sequence ID" value="MXN49480.1"/>
    <property type="molecule type" value="Genomic_DNA"/>
</dbReference>
<dbReference type="PANTHER" id="PTHR38340">
    <property type="entry name" value="S-LAYER PROTEIN"/>
    <property type="match status" value="1"/>
</dbReference>
<evidence type="ECO:0000313" key="3">
    <source>
        <dbReference type="EMBL" id="MXN49480.1"/>
    </source>
</evidence>
<evidence type="ECO:0000313" key="4">
    <source>
        <dbReference type="Proteomes" id="UP000435802"/>
    </source>
</evidence>
<dbReference type="InterPro" id="IPR050557">
    <property type="entry name" value="RTX_toxin/Mannuronan_C5-epim"/>
</dbReference>
<dbReference type="GO" id="GO:0005615">
    <property type="term" value="C:extracellular space"/>
    <property type="evidence" value="ECO:0007669"/>
    <property type="project" value="InterPro"/>
</dbReference>
<evidence type="ECO:0000256" key="1">
    <source>
        <dbReference type="ARBA" id="ARBA00004613"/>
    </source>
</evidence>
<gene>
    <name evidence="3" type="ORF">GR138_30300</name>
</gene>
<dbReference type="Gene3D" id="2.150.10.10">
    <property type="entry name" value="Serralysin-like metalloprotease, C-terminal"/>
    <property type="match status" value="1"/>
</dbReference>
<name>A0A6N8SR98_9HYPH</name>
<protein>
    <submittedName>
        <fullName evidence="3">Calcium-binding protein</fullName>
    </submittedName>
</protein>
<dbReference type="InterPro" id="IPR001343">
    <property type="entry name" value="Hemolysn_Ca-bd"/>
</dbReference>
<dbReference type="SUPFAM" id="SSF51120">
    <property type="entry name" value="beta-Roll"/>
    <property type="match status" value="1"/>
</dbReference>
<keyword evidence="2" id="KW-0964">Secreted</keyword>
<dbReference type="RefSeq" id="WP_276508823.1">
    <property type="nucleotide sequence ID" value="NZ_WUMK01000042.1"/>
</dbReference>
<sequence length="143" mass="14254">NNGNNALNGGAGNDIISAGNGNDRLYGGSGNDRLTGGSGSDIFVFNTALNSSTNKDTIVDFNVAADTVWLDNAIFTAVGANGGLSSAAFRIGTAAADASDRIIYNSSTGALIYDSNGSASGGSVEFAKLAAGLSLTSADFFII</sequence>
<reference evidence="3 4" key="1">
    <citation type="submission" date="2019-12" db="EMBL/GenBank/DDBJ databases">
        <title>Shinella kummerowiae sp. nov., a symbiotic bacterium isolated from root nodules of the herbal legume Kummerowia stipulacea.</title>
        <authorList>
            <person name="Gao J."/>
        </authorList>
    </citation>
    <scope>NUCLEOTIDE SEQUENCE [LARGE SCALE GENOMIC DNA]</scope>
    <source>
        <strain evidence="3 4">CCBAU 25048</strain>
    </source>
</reference>
<organism evidence="3 4">
    <name type="scientific">Shinella kummerowiae</name>
    <dbReference type="NCBI Taxonomy" id="417745"/>
    <lineage>
        <taxon>Bacteria</taxon>
        <taxon>Pseudomonadati</taxon>
        <taxon>Pseudomonadota</taxon>
        <taxon>Alphaproteobacteria</taxon>
        <taxon>Hyphomicrobiales</taxon>
        <taxon>Rhizobiaceae</taxon>
        <taxon>Shinella</taxon>
    </lineage>
</organism>
<dbReference type="InterPro" id="IPR018511">
    <property type="entry name" value="Hemolysin-typ_Ca-bd_CS"/>
</dbReference>
<dbReference type="PROSITE" id="PS00330">
    <property type="entry name" value="HEMOLYSIN_CALCIUM"/>
    <property type="match status" value="2"/>
</dbReference>
<keyword evidence="4" id="KW-1185">Reference proteome</keyword>
<dbReference type="GO" id="GO:0005509">
    <property type="term" value="F:calcium ion binding"/>
    <property type="evidence" value="ECO:0007669"/>
    <property type="project" value="InterPro"/>
</dbReference>
<accession>A0A6N8SR98</accession>
<dbReference type="PANTHER" id="PTHR38340:SF1">
    <property type="entry name" value="S-LAYER PROTEIN"/>
    <property type="match status" value="1"/>
</dbReference>
<comment type="subcellular location">
    <subcellularLocation>
        <location evidence="1">Secreted</location>
    </subcellularLocation>
</comment>
<dbReference type="Pfam" id="PF00353">
    <property type="entry name" value="HemolysinCabind"/>
    <property type="match status" value="1"/>
</dbReference>
<dbReference type="InterPro" id="IPR011049">
    <property type="entry name" value="Serralysin-like_metalloprot_C"/>
</dbReference>
<dbReference type="PRINTS" id="PR00313">
    <property type="entry name" value="CABNDNGRPT"/>
</dbReference>